<evidence type="ECO:0000313" key="2">
    <source>
        <dbReference type="EMBL" id="CUU06468.1"/>
    </source>
</evidence>
<organism evidence="2 3">
    <name type="scientific">Candidatus Kryptonium thompsonii</name>
    <dbReference type="NCBI Taxonomy" id="1633631"/>
    <lineage>
        <taxon>Bacteria</taxon>
        <taxon>Pseudomonadati</taxon>
        <taxon>Candidatus Kryptoniota</taxon>
        <taxon>Candidatus Kryptonium</taxon>
    </lineage>
</organism>
<dbReference type="PANTHER" id="PTHR21666">
    <property type="entry name" value="PEPTIDASE-RELATED"/>
    <property type="match status" value="1"/>
</dbReference>
<dbReference type="OrthoDB" id="9802506at2"/>
<dbReference type="InterPro" id="IPR016047">
    <property type="entry name" value="M23ase_b-sheet_dom"/>
</dbReference>
<accession>A0A0N7MT58</accession>
<accession>A0A0P1LJU3</accession>
<accession>A0A0P1MKE4</accession>
<reference evidence="2 3" key="1">
    <citation type="submission" date="2015-11" db="EMBL/GenBank/DDBJ databases">
        <authorList>
            <person name="Zhang Y."/>
            <person name="Guo Z."/>
        </authorList>
    </citation>
    <scope>NUCLEOTIDE SEQUENCE [LARGE SCALE GENOMIC DNA]</scope>
    <source>
        <strain evidence="2">JGI-4</strain>
    </source>
</reference>
<dbReference type="Gene3D" id="2.70.70.10">
    <property type="entry name" value="Glucose Permease (Domain IIA)"/>
    <property type="match status" value="1"/>
</dbReference>
<evidence type="ECO:0000259" key="1">
    <source>
        <dbReference type="Pfam" id="PF01551"/>
    </source>
</evidence>
<protein>
    <submittedName>
        <fullName evidence="2">Por secretion system C-terminal sorting domain-containing protein</fullName>
    </submittedName>
</protein>
<dbReference type="InterPro" id="IPR050570">
    <property type="entry name" value="Cell_wall_metabolism_enzyme"/>
</dbReference>
<dbReference type="GO" id="GO:0004222">
    <property type="term" value="F:metalloendopeptidase activity"/>
    <property type="evidence" value="ECO:0007669"/>
    <property type="project" value="TreeGrafter"/>
</dbReference>
<accession>A0A0P1LTB8</accession>
<evidence type="ECO:0000313" key="3">
    <source>
        <dbReference type="Proteomes" id="UP000182011"/>
    </source>
</evidence>
<feature type="domain" description="M23ase beta-sheet core" evidence="1">
    <location>
        <begin position="50"/>
        <end position="150"/>
    </location>
</feature>
<dbReference type="EMBL" id="FAOP01000006">
    <property type="protein sequence ID" value="CUU06468.1"/>
    <property type="molecule type" value="Genomic_DNA"/>
</dbReference>
<accession>A0A0P1LNZ9</accession>
<sequence length="359" mass="40613">MLRVLPLFLILVQFLYSQSFRLKRPVPDHIQINGSYLYGEPNIRDPQNRAHTGVDILVRYDTVYSACDGVIYFVAYNPYDTVGGYEPNGAGNYIFIKGQWEGKDLYLLYGHLSRPLKNQGDSVKAGEPVAISGNTGYSTGPHLHFEIRLGTPRYDAYRTRRNPELWFAMSGTGAIYGKIPNAPNSTRVDISPDPKPRPPYTTFSYALTYNFNDPYIGSDDIYRENYAIGEVKPGTYTITALNGLYRRTVVVRAGEVVNADPPTQVADEEIKLDRFELCQNYPNPFNTSTVMRYYLPEPRRVVIKVYDLLGREVKTLLDEERGSGLHYAVFEAEGLASGVYVYTIFAGDFVSSKFMVFVK</sequence>
<dbReference type="AlphaFoldDB" id="A0A0N7MT58"/>
<accession>A0A0S4N5H0</accession>
<dbReference type="NCBIfam" id="TIGR04183">
    <property type="entry name" value="Por_Secre_tail"/>
    <property type="match status" value="1"/>
</dbReference>
<name>A0A0N7MT58_9BACT</name>
<proteinExistence type="predicted"/>
<gene>
    <name evidence="2" type="ORF">JGI4_01508</name>
</gene>
<accession>A0A0P1LH63</accession>
<dbReference type="PANTHER" id="PTHR21666:SF270">
    <property type="entry name" value="MUREIN HYDROLASE ACTIVATOR ENVC"/>
    <property type="match status" value="1"/>
</dbReference>
<dbReference type="InterPro" id="IPR011055">
    <property type="entry name" value="Dup_hybrid_motif"/>
</dbReference>
<accession>A0A0P1MTG2</accession>
<accession>A0A0P1P5T1</accession>
<dbReference type="RefSeq" id="WP_075426262.1">
    <property type="nucleotide sequence ID" value="NZ_CZVL01000010.1"/>
</dbReference>
<dbReference type="Proteomes" id="UP000182011">
    <property type="component" value="Unassembled WGS sequence"/>
</dbReference>
<dbReference type="SUPFAM" id="SSF51261">
    <property type="entry name" value="Duplicated hybrid motif"/>
    <property type="match status" value="1"/>
</dbReference>
<dbReference type="CDD" id="cd12797">
    <property type="entry name" value="M23_peptidase"/>
    <property type="match status" value="1"/>
</dbReference>
<dbReference type="STRING" id="1633631.GCA_001442925_01503"/>
<dbReference type="InterPro" id="IPR026444">
    <property type="entry name" value="Secre_tail"/>
</dbReference>
<dbReference type="Pfam" id="PF01551">
    <property type="entry name" value="Peptidase_M23"/>
    <property type="match status" value="1"/>
</dbReference>